<evidence type="ECO:0000313" key="3">
    <source>
        <dbReference type="Proteomes" id="UP000277007"/>
    </source>
</evidence>
<dbReference type="InterPro" id="IPR052732">
    <property type="entry name" value="Cell-binding_unc_protein"/>
</dbReference>
<dbReference type="InterPro" id="IPR027417">
    <property type="entry name" value="P-loop_NTPase"/>
</dbReference>
<dbReference type="Gene3D" id="3.90.1200.10">
    <property type="match status" value="1"/>
</dbReference>
<accession>A0A3S0JH18</accession>
<dbReference type="PANTHER" id="PTHR43883">
    <property type="entry name" value="SLR0207 PROTEIN"/>
    <property type="match status" value="1"/>
</dbReference>
<sequence>MNVTQPPAEQEAIAFLGDPRNHGGAVVARIDTHAAIVFLVGDRAFKLKRAVRYPYLDYGTLERRRAACVAEVAINRRTAPSLYLGVQAVVRGSEGDLCLSALSDDGAGFGAEAVDWVVTMRRFPDDALFDRLAERHALTLPILRALAERIATFHAAAAPRPDGGGAEGMRAVVVGNLDDLRGASTVFPAATVARLADDSTAAITRLAGLLEARRRGGFVRHCHGDLHLRNIVLLDGIPTLFDAIEFDEALAVTDVLYDLAFLLMDLDHRGLRPLGNAVLNRWVEVSGDAEGLAALPLFLSARAAVRAKVLAAALRVANAPPDVAAEARGYLDHAVAALEPPPARLVVIGGLSGSGKSVLAAALAPSLGACPGALVLRSDALRKSLFGVADTARLPSDAYTPAAITRVYHGLMERARAALTAGHAVVIDAVCARPSERAAFESLAADLGLRFDGVWLDAPLERRVERVANRRNDASDATVEVAKAQERYDLGPMAWARLDASRVASDVLAEALERLL</sequence>
<dbReference type="RefSeq" id="WP_126617282.1">
    <property type="nucleotide sequence ID" value="NZ_JBHUCY010000021.1"/>
</dbReference>
<name>A0A3S0JH18_9PROT</name>
<dbReference type="SUPFAM" id="SSF52540">
    <property type="entry name" value="P-loop containing nucleoside triphosphate hydrolases"/>
    <property type="match status" value="1"/>
</dbReference>
<dbReference type="InterPro" id="IPR002575">
    <property type="entry name" value="Aminoglycoside_PTrfase"/>
</dbReference>
<dbReference type="Proteomes" id="UP000277007">
    <property type="component" value="Unassembled WGS sequence"/>
</dbReference>
<dbReference type="OrthoDB" id="9810277at2"/>
<organism evidence="2 3">
    <name type="scientific">Azospirillum griseum</name>
    <dbReference type="NCBI Taxonomy" id="2496639"/>
    <lineage>
        <taxon>Bacteria</taxon>
        <taxon>Pseudomonadati</taxon>
        <taxon>Pseudomonadota</taxon>
        <taxon>Alphaproteobacteria</taxon>
        <taxon>Rhodospirillales</taxon>
        <taxon>Azospirillaceae</taxon>
        <taxon>Azospirillum</taxon>
    </lineage>
</organism>
<dbReference type="Pfam" id="PF13671">
    <property type="entry name" value="AAA_33"/>
    <property type="match status" value="1"/>
</dbReference>
<gene>
    <name evidence="2" type="ORF">EJ903_16200</name>
</gene>
<dbReference type="SUPFAM" id="SSF56112">
    <property type="entry name" value="Protein kinase-like (PK-like)"/>
    <property type="match status" value="1"/>
</dbReference>
<dbReference type="EMBL" id="RXMA01000015">
    <property type="protein sequence ID" value="RTR18389.1"/>
    <property type="molecule type" value="Genomic_DNA"/>
</dbReference>
<dbReference type="AlphaFoldDB" id="A0A3S0JH18"/>
<dbReference type="Gene3D" id="3.40.50.300">
    <property type="entry name" value="P-loop containing nucleotide triphosphate hydrolases"/>
    <property type="match status" value="1"/>
</dbReference>
<dbReference type="Pfam" id="PF01636">
    <property type="entry name" value="APH"/>
    <property type="match status" value="1"/>
</dbReference>
<proteinExistence type="predicted"/>
<feature type="domain" description="Aminoglycoside phosphotransferase" evidence="1">
    <location>
        <begin position="138"/>
        <end position="282"/>
    </location>
</feature>
<dbReference type="InterPro" id="IPR011009">
    <property type="entry name" value="Kinase-like_dom_sf"/>
</dbReference>
<comment type="caution">
    <text evidence="2">The sequence shown here is derived from an EMBL/GenBank/DDBJ whole genome shotgun (WGS) entry which is preliminary data.</text>
</comment>
<protein>
    <recommendedName>
        <fullName evidence="1">Aminoglycoside phosphotransferase domain-containing protein</fullName>
    </recommendedName>
</protein>
<reference evidence="2 3" key="1">
    <citation type="submission" date="2018-12" db="EMBL/GenBank/DDBJ databases">
        <authorList>
            <person name="Yang Y."/>
        </authorList>
    </citation>
    <scope>NUCLEOTIDE SEQUENCE [LARGE SCALE GENOMIC DNA]</scope>
    <source>
        <strain evidence="2 3">L-25-5w-1</strain>
    </source>
</reference>
<evidence type="ECO:0000313" key="2">
    <source>
        <dbReference type="EMBL" id="RTR18389.1"/>
    </source>
</evidence>
<dbReference type="PANTHER" id="PTHR43883:SF1">
    <property type="entry name" value="GLUCONOKINASE"/>
    <property type="match status" value="1"/>
</dbReference>
<keyword evidence="3" id="KW-1185">Reference proteome</keyword>
<evidence type="ECO:0000259" key="1">
    <source>
        <dbReference type="Pfam" id="PF01636"/>
    </source>
</evidence>